<keyword evidence="3" id="KW-1185">Reference proteome</keyword>
<evidence type="ECO:0000313" key="3">
    <source>
        <dbReference type="Proteomes" id="UP000473699"/>
    </source>
</evidence>
<protein>
    <submittedName>
        <fullName evidence="2">Nitroreductase family protein</fullName>
    </submittedName>
</protein>
<name>A0A6L5YB06_9BACT</name>
<organism evidence="2 3">
    <name type="scientific">Pyramidobacter porci</name>
    <dbReference type="NCBI Taxonomy" id="2605789"/>
    <lineage>
        <taxon>Bacteria</taxon>
        <taxon>Thermotogati</taxon>
        <taxon>Synergistota</taxon>
        <taxon>Synergistia</taxon>
        <taxon>Synergistales</taxon>
        <taxon>Dethiosulfovibrionaceae</taxon>
        <taxon>Pyramidobacter</taxon>
    </lineage>
</organism>
<accession>A0A6L5YB06</accession>
<sequence length="192" mass="20963">MNAVIAAMLERRSIRSYQERQIAPEELRQILEAALYAPTGKNSQNTRFFVIQKPETLAALNQVIQRQLAARQPVDGSVMKSAVLRARTPGYHFIHRAPTLISAVAPQRGENSMAECAAAAENMLLAASALGLAGCWSNQPHWLTGAPEVRAFFEALGLRDEEDIFASVSVGYPAVKVPAPLPRKEGRVVCDL</sequence>
<dbReference type="SUPFAM" id="SSF55469">
    <property type="entry name" value="FMN-dependent nitroreductase-like"/>
    <property type="match status" value="1"/>
</dbReference>
<dbReference type="EMBL" id="VUNH01000004">
    <property type="protein sequence ID" value="MST55373.1"/>
    <property type="molecule type" value="Genomic_DNA"/>
</dbReference>
<dbReference type="AlphaFoldDB" id="A0A6L5YB06"/>
<dbReference type="Pfam" id="PF00881">
    <property type="entry name" value="Nitroreductase"/>
    <property type="match status" value="1"/>
</dbReference>
<dbReference type="Gene3D" id="3.40.109.10">
    <property type="entry name" value="NADH Oxidase"/>
    <property type="match status" value="1"/>
</dbReference>
<gene>
    <name evidence="2" type="ORF">FYJ74_04915</name>
</gene>
<dbReference type="RefSeq" id="WP_154528475.1">
    <property type="nucleotide sequence ID" value="NZ_VUNH01000004.1"/>
</dbReference>
<dbReference type="InterPro" id="IPR000415">
    <property type="entry name" value="Nitroreductase-like"/>
</dbReference>
<evidence type="ECO:0000313" key="2">
    <source>
        <dbReference type="EMBL" id="MST55373.1"/>
    </source>
</evidence>
<reference evidence="2 3" key="1">
    <citation type="submission" date="2019-08" db="EMBL/GenBank/DDBJ databases">
        <title>In-depth cultivation of the pig gut microbiome towards novel bacterial diversity and tailored functional studies.</title>
        <authorList>
            <person name="Wylensek D."/>
            <person name="Hitch T.C.A."/>
            <person name="Clavel T."/>
        </authorList>
    </citation>
    <scope>NUCLEOTIDE SEQUENCE [LARGE SCALE GENOMIC DNA]</scope>
    <source>
        <strain evidence="2 3">SM-530-WT-4B</strain>
    </source>
</reference>
<evidence type="ECO:0000259" key="1">
    <source>
        <dbReference type="Pfam" id="PF00881"/>
    </source>
</evidence>
<dbReference type="Proteomes" id="UP000473699">
    <property type="component" value="Unassembled WGS sequence"/>
</dbReference>
<dbReference type="PANTHER" id="PTHR23026">
    <property type="entry name" value="NADPH NITROREDUCTASE"/>
    <property type="match status" value="1"/>
</dbReference>
<dbReference type="PANTHER" id="PTHR23026:SF124">
    <property type="entry name" value="NITROREDUCTASE FD-NR2"/>
    <property type="match status" value="1"/>
</dbReference>
<feature type="domain" description="Nitroreductase" evidence="1">
    <location>
        <begin position="10"/>
        <end position="172"/>
    </location>
</feature>
<comment type="caution">
    <text evidence="2">The sequence shown here is derived from an EMBL/GenBank/DDBJ whole genome shotgun (WGS) entry which is preliminary data.</text>
</comment>
<dbReference type="InterPro" id="IPR050627">
    <property type="entry name" value="Nitroreductase/BluB"/>
</dbReference>
<proteinExistence type="predicted"/>
<dbReference type="InterPro" id="IPR029479">
    <property type="entry name" value="Nitroreductase"/>
</dbReference>
<dbReference type="GO" id="GO:0016491">
    <property type="term" value="F:oxidoreductase activity"/>
    <property type="evidence" value="ECO:0007669"/>
    <property type="project" value="InterPro"/>
</dbReference>